<dbReference type="Pfam" id="PF20153">
    <property type="entry name" value="DUF6535"/>
    <property type="match status" value="1"/>
</dbReference>
<evidence type="ECO:0000259" key="2">
    <source>
        <dbReference type="Pfam" id="PF20153"/>
    </source>
</evidence>
<dbReference type="HOGENOM" id="CLU_1594798_0_0_1"/>
<protein>
    <submittedName>
        <fullName evidence="3">Unplaced genomic scaffold K443scaffold_135, whole genome shotgun sequence</fullName>
    </submittedName>
</protein>
<evidence type="ECO:0000313" key="3">
    <source>
        <dbReference type="EMBL" id="KIJ98375.1"/>
    </source>
</evidence>
<reference evidence="4" key="2">
    <citation type="submission" date="2015-01" db="EMBL/GenBank/DDBJ databases">
        <title>Evolutionary Origins and Diversification of the Mycorrhizal Mutualists.</title>
        <authorList>
            <consortium name="DOE Joint Genome Institute"/>
            <consortium name="Mycorrhizal Genomics Consortium"/>
            <person name="Kohler A."/>
            <person name="Kuo A."/>
            <person name="Nagy L.G."/>
            <person name="Floudas D."/>
            <person name="Copeland A."/>
            <person name="Barry K.W."/>
            <person name="Cichocki N."/>
            <person name="Veneault-Fourrey C."/>
            <person name="LaButti K."/>
            <person name="Lindquist E.A."/>
            <person name="Lipzen A."/>
            <person name="Lundell T."/>
            <person name="Morin E."/>
            <person name="Murat C."/>
            <person name="Riley R."/>
            <person name="Ohm R."/>
            <person name="Sun H."/>
            <person name="Tunlid A."/>
            <person name="Henrissat B."/>
            <person name="Grigoriev I.V."/>
            <person name="Hibbett D.S."/>
            <person name="Martin F."/>
        </authorList>
    </citation>
    <scope>NUCLEOTIDE SEQUENCE [LARGE SCALE GENOMIC DNA]</scope>
    <source>
        <strain evidence="4">LaAM-08-1</strain>
    </source>
</reference>
<dbReference type="InterPro" id="IPR045338">
    <property type="entry name" value="DUF6535"/>
</dbReference>
<keyword evidence="1" id="KW-1133">Transmembrane helix</keyword>
<reference evidence="3 4" key="1">
    <citation type="submission" date="2014-04" db="EMBL/GenBank/DDBJ databases">
        <authorList>
            <consortium name="DOE Joint Genome Institute"/>
            <person name="Kuo A."/>
            <person name="Kohler A."/>
            <person name="Nagy L.G."/>
            <person name="Floudas D."/>
            <person name="Copeland A."/>
            <person name="Barry K.W."/>
            <person name="Cichocki N."/>
            <person name="Veneault-Fourrey C."/>
            <person name="LaButti K."/>
            <person name="Lindquist E.A."/>
            <person name="Lipzen A."/>
            <person name="Lundell T."/>
            <person name="Morin E."/>
            <person name="Murat C."/>
            <person name="Sun H."/>
            <person name="Tunlid A."/>
            <person name="Henrissat B."/>
            <person name="Grigoriev I.V."/>
            <person name="Hibbett D.S."/>
            <person name="Martin F."/>
            <person name="Nordberg H.P."/>
            <person name="Cantor M.N."/>
            <person name="Hua S.X."/>
        </authorList>
    </citation>
    <scope>NUCLEOTIDE SEQUENCE [LARGE SCALE GENOMIC DNA]</scope>
    <source>
        <strain evidence="3 4">LaAM-08-1</strain>
    </source>
</reference>
<keyword evidence="1" id="KW-0812">Transmembrane</keyword>
<keyword evidence="4" id="KW-1185">Reference proteome</keyword>
<dbReference type="STRING" id="1095629.A0A0C9WZR8"/>
<dbReference type="EMBL" id="KN838670">
    <property type="protein sequence ID" value="KIJ98375.1"/>
    <property type="molecule type" value="Genomic_DNA"/>
</dbReference>
<evidence type="ECO:0000313" key="4">
    <source>
        <dbReference type="Proteomes" id="UP000054477"/>
    </source>
</evidence>
<dbReference type="OrthoDB" id="2973393at2759"/>
<dbReference type="AlphaFoldDB" id="A0A0C9WZR8"/>
<accession>A0A0C9WZR8</accession>
<proteinExistence type="predicted"/>
<organism evidence="3 4">
    <name type="scientific">Laccaria amethystina LaAM-08-1</name>
    <dbReference type="NCBI Taxonomy" id="1095629"/>
    <lineage>
        <taxon>Eukaryota</taxon>
        <taxon>Fungi</taxon>
        <taxon>Dikarya</taxon>
        <taxon>Basidiomycota</taxon>
        <taxon>Agaricomycotina</taxon>
        <taxon>Agaricomycetes</taxon>
        <taxon>Agaricomycetidae</taxon>
        <taxon>Agaricales</taxon>
        <taxon>Agaricineae</taxon>
        <taxon>Hydnangiaceae</taxon>
        <taxon>Laccaria</taxon>
    </lineage>
</organism>
<feature type="transmembrane region" description="Helical" evidence="1">
    <location>
        <begin position="12"/>
        <end position="34"/>
    </location>
</feature>
<evidence type="ECO:0000256" key="1">
    <source>
        <dbReference type="SAM" id="Phobius"/>
    </source>
</evidence>
<sequence>MRLEGLERWHVPTIMTLLPLFLQASLVLFCLGLLKFARNLNQPPVVTLTLTVVVGSIFLSVLSTAITPGFQFLESHRRFGLLTSQCPCKSPQSWAFYKLLGWPSFMPTDSSCLNHRTCQTTGARIYKYIYEIGLTGQMSSGRINYARAALSSQILDWTTYDILLAKM</sequence>
<keyword evidence="1" id="KW-0472">Membrane</keyword>
<name>A0A0C9WZR8_9AGAR</name>
<dbReference type="Proteomes" id="UP000054477">
    <property type="component" value="Unassembled WGS sequence"/>
</dbReference>
<gene>
    <name evidence="3" type="ORF">K443DRAFT_209319</name>
</gene>
<feature type="domain" description="DUF6535" evidence="2">
    <location>
        <begin position="1"/>
        <end position="37"/>
    </location>
</feature>
<feature type="transmembrane region" description="Helical" evidence="1">
    <location>
        <begin position="46"/>
        <end position="70"/>
    </location>
</feature>